<evidence type="ECO:0000313" key="2">
    <source>
        <dbReference type="EMBL" id="MBW32933.1"/>
    </source>
</evidence>
<accession>A0A2M3ZWL8</accession>
<reference evidence="2" key="1">
    <citation type="submission" date="2018-01" db="EMBL/GenBank/DDBJ databases">
        <title>An insight into the sialome of Amazonian anophelines.</title>
        <authorList>
            <person name="Ribeiro J.M."/>
            <person name="Scarpassa V."/>
            <person name="Calvo E."/>
        </authorList>
    </citation>
    <scope>NUCLEOTIDE SEQUENCE</scope>
    <source>
        <tissue evidence="2">Salivary glands</tissue>
    </source>
</reference>
<protein>
    <submittedName>
        <fullName evidence="2">Putative secreted peptide</fullName>
    </submittedName>
</protein>
<name>A0A2M3ZWL8_9DIPT</name>
<dbReference type="AlphaFoldDB" id="A0A2M3ZWL8"/>
<feature type="signal peptide" evidence="1">
    <location>
        <begin position="1"/>
        <end position="24"/>
    </location>
</feature>
<keyword evidence="1" id="KW-0732">Signal</keyword>
<feature type="chain" id="PRO_5014714325" evidence="1">
    <location>
        <begin position="25"/>
        <end position="72"/>
    </location>
</feature>
<evidence type="ECO:0000256" key="1">
    <source>
        <dbReference type="SAM" id="SignalP"/>
    </source>
</evidence>
<sequence>MRKSKRKRPFSCLRFPLLLRFCAGCRTHGHTHTHTRTPSSSYTHFLPFAERRNARAFLQTPNGSRAYSGPTF</sequence>
<organism evidence="2">
    <name type="scientific">Anopheles braziliensis</name>
    <dbReference type="NCBI Taxonomy" id="58242"/>
    <lineage>
        <taxon>Eukaryota</taxon>
        <taxon>Metazoa</taxon>
        <taxon>Ecdysozoa</taxon>
        <taxon>Arthropoda</taxon>
        <taxon>Hexapoda</taxon>
        <taxon>Insecta</taxon>
        <taxon>Pterygota</taxon>
        <taxon>Neoptera</taxon>
        <taxon>Endopterygota</taxon>
        <taxon>Diptera</taxon>
        <taxon>Nematocera</taxon>
        <taxon>Culicoidea</taxon>
        <taxon>Culicidae</taxon>
        <taxon>Anophelinae</taxon>
        <taxon>Anopheles</taxon>
    </lineage>
</organism>
<dbReference type="EMBL" id="GGFM01012182">
    <property type="protein sequence ID" value="MBW32933.1"/>
    <property type="molecule type" value="Transcribed_RNA"/>
</dbReference>
<proteinExistence type="predicted"/>